<proteinExistence type="predicted"/>
<comment type="caution">
    <text evidence="1">The sequence shown here is derived from an EMBL/GenBank/DDBJ whole genome shotgun (WGS) entry which is preliminary data.</text>
</comment>
<sequence>MVAVQDALSPSLFTDFLRPIIPTLVDLDLTSIALEGIEIKSLLGAFPWSTQNPPLRRLAIEVVSLERQVFSYASVMLPELTTLELGYCYLDSPTTGIPTPIGPGFGNMVVGTLRMPTIEFCRHLQESPGFDDWGLEKLCLKPLKTWPWSSCKMAIAEAFPRVRTFNGASREEYLASSNMSVILNCTRIYRSAASNLEKP</sequence>
<dbReference type="OrthoDB" id="3039255at2759"/>
<gene>
    <name evidence="1" type="ORF">FA13DRAFT_1123694</name>
</gene>
<accession>A0A4Y7SWG9</accession>
<evidence type="ECO:0000313" key="2">
    <source>
        <dbReference type="Proteomes" id="UP000298030"/>
    </source>
</evidence>
<dbReference type="AlphaFoldDB" id="A0A4Y7SWG9"/>
<evidence type="ECO:0000313" key="1">
    <source>
        <dbReference type="EMBL" id="TEB25964.1"/>
    </source>
</evidence>
<dbReference type="EMBL" id="QPFP01000052">
    <property type="protein sequence ID" value="TEB25964.1"/>
    <property type="molecule type" value="Genomic_DNA"/>
</dbReference>
<name>A0A4Y7SWG9_COPMI</name>
<reference evidence="1 2" key="1">
    <citation type="journal article" date="2019" name="Nat. Ecol. Evol.">
        <title>Megaphylogeny resolves global patterns of mushroom evolution.</title>
        <authorList>
            <person name="Varga T."/>
            <person name="Krizsan K."/>
            <person name="Foldi C."/>
            <person name="Dima B."/>
            <person name="Sanchez-Garcia M."/>
            <person name="Sanchez-Ramirez S."/>
            <person name="Szollosi G.J."/>
            <person name="Szarkandi J.G."/>
            <person name="Papp V."/>
            <person name="Albert L."/>
            <person name="Andreopoulos W."/>
            <person name="Angelini C."/>
            <person name="Antonin V."/>
            <person name="Barry K.W."/>
            <person name="Bougher N.L."/>
            <person name="Buchanan P."/>
            <person name="Buyck B."/>
            <person name="Bense V."/>
            <person name="Catcheside P."/>
            <person name="Chovatia M."/>
            <person name="Cooper J."/>
            <person name="Damon W."/>
            <person name="Desjardin D."/>
            <person name="Finy P."/>
            <person name="Geml J."/>
            <person name="Haridas S."/>
            <person name="Hughes K."/>
            <person name="Justo A."/>
            <person name="Karasinski D."/>
            <person name="Kautmanova I."/>
            <person name="Kiss B."/>
            <person name="Kocsube S."/>
            <person name="Kotiranta H."/>
            <person name="LaButti K.M."/>
            <person name="Lechner B.E."/>
            <person name="Liimatainen K."/>
            <person name="Lipzen A."/>
            <person name="Lukacs Z."/>
            <person name="Mihaltcheva S."/>
            <person name="Morgado L.N."/>
            <person name="Niskanen T."/>
            <person name="Noordeloos M.E."/>
            <person name="Ohm R.A."/>
            <person name="Ortiz-Santana B."/>
            <person name="Ovrebo C."/>
            <person name="Racz N."/>
            <person name="Riley R."/>
            <person name="Savchenko A."/>
            <person name="Shiryaev A."/>
            <person name="Soop K."/>
            <person name="Spirin V."/>
            <person name="Szebenyi C."/>
            <person name="Tomsovsky M."/>
            <person name="Tulloss R.E."/>
            <person name="Uehling J."/>
            <person name="Grigoriev I.V."/>
            <person name="Vagvolgyi C."/>
            <person name="Papp T."/>
            <person name="Martin F.M."/>
            <person name="Miettinen O."/>
            <person name="Hibbett D.S."/>
            <person name="Nagy L.G."/>
        </authorList>
    </citation>
    <scope>NUCLEOTIDE SEQUENCE [LARGE SCALE GENOMIC DNA]</scope>
    <source>
        <strain evidence="1 2">FP101781</strain>
    </source>
</reference>
<organism evidence="1 2">
    <name type="scientific">Coprinellus micaceus</name>
    <name type="common">Glistening ink-cap mushroom</name>
    <name type="synonym">Coprinus micaceus</name>
    <dbReference type="NCBI Taxonomy" id="71717"/>
    <lineage>
        <taxon>Eukaryota</taxon>
        <taxon>Fungi</taxon>
        <taxon>Dikarya</taxon>
        <taxon>Basidiomycota</taxon>
        <taxon>Agaricomycotina</taxon>
        <taxon>Agaricomycetes</taxon>
        <taxon>Agaricomycetidae</taxon>
        <taxon>Agaricales</taxon>
        <taxon>Agaricineae</taxon>
        <taxon>Psathyrellaceae</taxon>
        <taxon>Coprinellus</taxon>
    </lineage>
</organism>
<evidence type="ECO:0008006" key="3">
    <source>
        <dbReference type="Google" id="ProtNLM"/>
    </source>
</evidence>
<dbReference type="Proteomes" id="UP000298030">
    <property type="component" value="Unassembled WGS sequence"/>
</dbReference>
<keyword evidence="2" id="KW-1185">Reference proteome</keyword>
<protein>
    <recommendedName>
        <fullName evidence="3">F-box domain-containing protein</fullName>
    </recommendedName>
</protein>